<dbReference type="Pfam" id="PF03466">
    <property type="entry name" value="LysR_substrate"/>
    <property type="match status" value="1"/>
</dbReference>
<dbReference type="Gene3D" id="3.40.190.290">
    <property type="match status" value="1"/>
</dbReference>
<sequence>MMELGQIRMFKAVADTGSVARAAEKSCCVPSNVTARIKALEQELGTPLFHRDGRGLCITPAGEVFLAYAEKILGLVVEAKRAVDPASSPSGTLRIGAIESSATGRLPRLLAKYHAQFPQVDLQLNTGTWPSLMEDTLRHRLDGAVIAVSVKRPGLDTAVICTEDLVLIASKSMGPLRKPADVEGKTIFMWPDGCPYRAALERWLHTHRLDSPIVSYASYGAIVGCVSAGAGISLVPKGIFLQYDRATNLAGYEFSDLNAIDNLFIWHKETKHHPARDAFIAMLKQDLVLDPDEPPRE</sequence>
<accession>A0A6S7CS11</accession>
<evidence type="ECO:0000256" key="2">
    <source>
        <dbReference type="ARBA" id="ARBA00023015"/>
    </source>
</evidence>
<gene>
    <name evidence="6" type="primary">gltR_2</name>
    <name evidence="6" type="ORF">LMG28138_02264</name>
</gene>
<dbReference type="FunFam" id="1.10.10.10:FF:000001">
    <property type="entry name" value="LysR family transcriptional regulator"/>
    <property type="match status" value="1"/>
</dbReference>
<evidence type="ECO:0000256" key="3">
    <source>
        <dbReference type="ARBA" id="ARBA00023125"/>
    </source>
</evidence>
<reference evidence="6 7" key="1">
    <citation type="submission" date="2020-04" db="EMBL/GenBank/DDBJ databases">
        <authorList>
            <person name="De Canck E."/>
        </authorList>
    </citation>
    <scope>NUCLEOTIDE SEQUENCE [LARGE SCALE GENOMIC DNA]</scope>
    <source>
        <strain evidence="6 7">LMG 28138</strain>
    </source>
</reference>
<proteinExistence type="inferred from homology"/>
<dbReference type="InterPro" id="IPR036388">
    <property type="entry name" value="WH-like_DNA-bd_sf"/>
</dbReference>
<feature type="domain" description="HTH lysR-type" evidence="5">
    <location>
        <begin position="2"/>
        <end position="59"/>
    </location>
</feature>
<dbReference type="PANTHER" id="PTHR30126:SF40">
    <property type="entry name" value="HTH-TYPE TRANSCRIPTIONAL REGULATOR GLTR"/>
    <property type="match status" value="1"/>
</dbReference>
<keyword evidence="4" id="KW-0804">Transcription</keyword>
<dbReference type="Pfam" id="PF00126">
    <property type="entry name" value="HTH_1"/>
    <property type="match status" value="1"/>
</dbReference>
<comment type="similarity">
    <text evidence="1">Belongs to the LysR transcriptional regulatory family.</text>
</comment>
<dbReference type="AlphaFoldDB" id="A0A6S7CS11"/>
<dbReference type="PROSITE" id="PS50931">
    <property type="entry name" value="HTH_LYSR"/>
    <property type="match status" value="1"/>
</dbReference>
<evidence type="ECO:0000256" key="1">
    <source>
        <dbReference type="ARBA" id="ARBA00009437"/>
    </source>
</evidence>
<dbReference type="GO" id="GO:0003700">
    <property type="term" value="F:DNA-binding transcription factor activity"/>
    <property type="evidence" value="ECO:0007669"/>
    <property type="project" value="InterPro"/>
</dbReference>
<evidence type="ECO:0000256" key="4">
    <source>
        <dbReference type="ARBA" id="ARBA00023163"/>
    </source>
</evidence>
<dbReference type="EMBL" id="CADIKM010000008">
    <property type="protein sequence ID" value="CAB3786637.1"/>
    <property type="molecule type" value="Genomic_DNA"/>
</dbReference>
<dbReference type="GO" id="GO:0000976">
    <property type="term" value="F:transcription cis-regulatory region binding"/>
    <property type="evidence" value="ECO:0007669"/>
    <property type="project" value="TreeGrafter"/>
</dbReference>
<dbReference type="InterPro" id="IPR000847">
    <property type="entry name" value="LysR_HTH_N"/>
</dbReference>
<dbReference type="Gene3D" id="1.10.10.10">
    <property type="entry name" value="Winged helix-like DNA-binding domain superfamily/Winged helix DNA-binding domain"/>
    <property type="match status" value="1"/>
</dbReference>
<evidence type="ECO:0000313" key="6">
    <source>
        <dbReference type="EMBL" id="CAB3786637.1"/>
    </source>
</evidence>
<name>A0A6S7CS11_9BURK</name>
<dbReference type="RefSeq" id="WP_217478405.1">
    <property type="nucleotide sequence ID" value="NZ_CADIKM010000008.1"/>
</dbReference>
<dbReference type="PANTHER" id="PTHR30126">
    <property type="entry name" value="HTH-TYPE TRANSCRIPTIONAL REGULATOR"/>
    <property type="match status" value="1"/>
</dbReference>
<dbReference type="SUPFAM" id="SSF53850">
    <property type="entry name" value="Periplasmic binding protein-like II"/>
    <property type="match status" value="1"/>
</dbReference>
<organism evidence="6 7">
    <name type="scientific">Pararobbsia alpina</name>
    <dbReference type="NCBI Taxonomy" id="621374"/>
    <lineage>
        <taxon>Bacteria</taxon>
        <taxon>Pseudomonadati</taxon>
        <taxon>Pseudomonadota</taxon>
        <taxon>Betaproteobacteria</taxon>
        <taxon>Burkholderiales</taxon>
        <taxon>Burkholderiaceae</taxon>
        <taxon>Pararobbsia</taxon>
    </lineage>
</organism>
<protein>
    <submittedName>
        <fullName evidence="6">HTH-type transcriptional regulator GltR</fullName>
    </submittedName>
</protein>
<evidence type="ECO:0000313" key="7">
    <source>
        <dbReference type="Proteomes" id="UP000494115"/>
    </source>
</evidence>
<dbReference type="Proteomes" id="UP000494115">
    <property type="component" value="Unassembled WGS sequence"/>
</dbReference>
<keyword evidence="2" id="KW-0805">Transcription regulation</keyword>
<dbReference type="InterPro" id="IPR005119">
    <property type="entry name" value="LysR_subst-bd"/>
</dbReference>
<dbReference type="SUPFAM" id="SSF46785">
    <property type="entry name" value="Winged helix' DNA-binding domain"/>
    <property type="match status" value="1"/>
</dbReference>
<evidence type="ECO:0000259" key="5">
    <source>
        <dbReference type="PROSITE" id="PS50931"/>
    </source>
</evidence>
<keyword evidence="3" id="KW-0238">DNA-binding</keyword>
<dbReference type="InterPro" id="IPR036390">
    <property type="entry name" value="WH_DNA-bd_sf"/>
</dbReference>
<keyword evidence="7" id="KW-1185">Reference proteome</keyword>